<keyword evidence="2" id="KW-1185">Reference proteome</keyword>
<gene>
    <name evidence="1" type="ORF">GCM10007175_30250</name>
</gene>
<accession>A0ABQ2CJ81</accession>
<evidence type="ECO:0000313" key="1">
    <source>
        <dbReference type="EMBL" id="GGI90749.1"/>
    </source>
</evidence>
<comment type="caution">
    <text evidence="1">The sequence shown here is derived from an EMBL/GenBank/DDBJ whole genome shotgun (WGS) entry which is preliminary data.</text>
</comment>
<organism evidence="1 2">
    <name type="scientific">Pseudarthrobacter scleromae</name>
    <dbReference type="NCBI Taxonomy" id="158897"/>
    <lineage>
        <taxon>Bacteria</taxon>
        <taxon>Bacillati</taxon>
        <taxon>Actinomycetota</taxon>
        <taxon>Actinomycetes</taxon>
        <taxon>Micrococcales</taxon>
        <taxon>Micrococcaceae</taxon>
        <taxon>Pseudarthrobacter</taxon>
    </lineage>
</organism>
<dbReference type="Proteomes" id="UP000658754">
    <property type="component" value="Unassembled WGS sequence"/>
</dbReference>
<name>A0ABQ2CJ81_9MICC</name>
<sequence length="388" mass="43560">MSWTNVQTLRHETPQRIFLFILDDIFSSVIAERQMVSARSSLALTLTEMHEQIRSMLAKDVTSTDEAQRLVPRAQRALAQYLGVEGVRVFAFIDDFYYVPRDTQPLLLDMIHGAVRDSNIWLKIASIRHLTNWWQASPPMGLQSGQDADLIDLDVTLQDPEKASNFLEGILAEYARRVGISALSRIFTRSALDRLVLASGAVPRDYMVLAVSAINRTRRRVNARATGVQDVNQAAGDAASSKIQELEEDMAVNSGVAERTLLTLRKVRSFCLDEESYTYFLVAYRDKEQAPKLYSLLTDLMDVRMIHLVDSGVSDAHQAGSRFEAYMLDLSQFSGSRLKQRITVLDFEDGHFVSKQTRSGVAPQRGGTSLQLIGLLRKAPVLPLKRLL</sequence>
<dbReference type="EMBL" id="BMKV01000005">
    <property type="protein sequence ID" value="GGI90749.1"/>
    <property type="molecule type" value="Genomic_DNA"/>
</dbReference>
<proteinExistence type="predicted"/>
<protein>
    <submittedName>
        <fullName evidence="1">Uncharacterized protein</fullName>
    </submittedName>
</protein>
<reference evidence="2" key="1">
    <citation type="journal article" date="2019" name="Int. J. Syst. Evol. Microbiol.">
        <title>The Global Catalogue of Microorganisms (GCM) 10K type strain sequencing project: providing services to taxonomists for standard genome sequencing and annotation.</title>
        <authorList>
            <consortium name="The Broad Institute Genomics Platform"/>
            <consortium name="The Broad Institute Genome Sequencing Center for Infectious Disease"/>
            <person name="Wu L."/>
            <person name="Ma J."/>
        </authorList>
    </citation>
    <scope>NUCLEOTIDE SEQUENCE [LARGE SCALE GENOMIC DNA]</scope>
    <source>
        <strain evidence="2">CGMCC 1.3601</strain>
    </source>
</reference>
<evidence type="ECO:0000313" key="2">
    <source>
        <dbReference type="Proteomes" id="UP000658754"/>
    </source>
</evidence>